<sequence>MPALYGHQTFDRVRSSTMSVRSLNHAVLFVSEVQRSVDFYVDVVGFDLLPGGFPGVAFLRGKASPNDHDLGLFTATSPRPADGAVGLYHLAWEVATLGDLAAARDRLHAAGALTGAANHAATKALYARDPDGNEFEMTWLVPDELLSAEMVPGTPPTRPLDLAAEIERYGAATPGGPRRDRELIARVAAAMAGRN</sequence>
<accession>A0ABP8RSN4</accession>
<dbReference type="SUPFAM" id="SSF54593">
    <property type="entry name" value="Glyoxalase/Bleomycin resistance protein/Dihydroxybiphenyl dioxygenase"/>
    <property type="match status" value="1"/>
</dbReference>
<dbReference type="EMBL" id="BAABGT010000030">
    <property type="protein sequence ID" value="GAA4545280.1"/>
    <property type="molecule type" value="Genomic_DNA"/>
</dbReference>
<evidence type="ECO:0000259" key="1">
    <source>
        <dbReference type="PROSITE" id="PS51819"/>
    </source>
</evidence>
<gene>
    <name evidence="2" type="ORF">GCM10023175_24760</name>
</gene>
<dbReference type="PROSITE" id="PS51819">
    <property type="entry name" value="VOC"/>
    <property type="match status" value="1"/>
</dbReference>
<dbReference type="InterPro" id="IPR029068">
    <property type="entry name" value="Glyas_Bleomycin-R_OHBP_Dase"/>
</dbReference>
<keyword evidence="3" id="KW-1185">Reference proteome</keyword>
<organism evidence="2 3">
    <name type="scientific">Pseudonocardia xishanensis</name>
    <dbReference type="NCBI Taxonomy" id="630995"/>
    <lineage>
        <taxon>Bacteria</taxon>
        <taxon>Bacillati</taxon>
        <taxon>Actinomycetota</taxon>
        <taxon>Actinomycetes</taxon>
        <taxon>Pseudonocardiales</taxon>
        <taxon>Pseudonocardiaceae</taxon>
        <taxon>Pseudonocardia</taxon>
    </lineage>
</organism>
<dbReference type="Pfam" id="PF00903">
    <property type="entry name" value="Glyoxalase"/>
    <property type="match status" value="1"/>
</dbReference>
<evidence type="ECO:0000313" key="2">
    <source>
        <dbReference type="EMBL" id="GAA4545280.1"/>
    </source>
</evidence>
<comment type="caution">
    <text evidence="2">The sequence shown here is derived from an EMBL/GenBank/DDBJ whole genome shotgun (WGS) entry which is preliminary data.</text>
</comment>
<dbReference type="PANTHER" id="PTHR43279:SF1">
    <property type="entry name" value="CATECHOL-2,3-DIOXYGENASE"/>
    <property type="match status" value="1"/>
</dbReference>
<name>A0ABP8RSN4_9PSEU</name>
<dbReference type="Gene3D" id="3.10.180.10">
    <property type="entry name" value="2,3-Dihydroxybiphenyl 1,2-Dioxygenase, domain 1"/>
    <property type="match status" value="1"/>
</dbReference>
<feature type="domain" description="VOC" evidence="1">
    <location>
        <begin position="22"/>
        <end position="140"/>
    </location>
</feature>
<evidence type="ECO:0000313" key="3">
    <source>
        <dbReference type="Proteomes" id="UP001501598"/>
    </source>
</evidence>
<reference evidence="3" key="1">
    <citation type="journal article" date="2019" name="Int. J. Syst. Evol. Microbiol.">
        <title>The Global Catalogue of Microorganisms (GCM) 10K type strain sequencing project: providing services to taxonomists for standard genome sequencing and annotation.</title>
        <authorList>
            <consortium name="The Broad Institute Genomics Platform"/>
            <consortium name="The Broad Institute Genome Sequencing Center for Infectious Disease"/>
            <person name="Wu L."/>
            <person name="Ma J."/>
        </authorList>
    </citation>
    <scope>NUCLEOTIDE SEQUENCE [LARGE SCALE GENOMIC DNA]</scope>
    <source>
        <strain evidence="3">JCM 17906</strain>
    </source>
</reference>
<dbReference type="Proteomes" id="UP001501598">
    <property type="component" value="Unassembled WGS sequence"/>
</dbReference>
<dbReference type="PANTHER" id="PTHR43279">
    <property type="entry name" value="CATECHOL-2,3-DIOXYGENASE"/>
    <property type="match status" value="1"/>
</dbReference>
<protein>
    <submittedName>
        <fullName evidence="2">VOC family protein</fullName>
    </submittedName>
</protein>
<dbReference type="InterPro" id="IPR037523">
    <property type="entry name" value="VOC_core"/>
</dbReference>
<dbReference type="InterPro" id="IPR004360">
    <property type="entry name" value="Glyas_Fos-R_dOase_dom"/>
</dbReference>
<proteinExistence type="predicted"/>